<gene>
    <name evidence="2" type="ORF">P2G67_05275</name>
</gene>
<dbReference type="Gene3D" id="3.40.50.360">
    <property type="match status" value="1"/>
</dbReference>
<organism evidence="2 3">
    <name type="scientific">Aquibaculum arenosum</name>
    <dbReference type="NCBI Taxonomy" id="3032591"/>
    <lineage>
        <taxon>Bacteria</taxon>
        <taxon>Pseudomonadati</taxon>
        <taxon>Pseudomonadota</taxon>
        <taxon>Alphaproteobacteria</taxon>
        <taxon>Rhodospirillales</taxon>
        <taxon>Rhodovibrionaceae</taxon>
        <taxon>Aquibaculum</taxon>
    </lineage>
</organism>
<proteinExistence type="predicted"/>
<dbReference type="EMBL" id="JARHUD010000003">
    <property type="protein sequence ID" value="MDF2095381.1"/>
    <property type="molecule type" value="Genomic_DNA"/>
</dbReference>
<keyword evidence="3" id="KW-1185">Reference proteome</keyword>
<comment type="caution">
    <text evidence="2">The sequence shown here is derived from an EMBL/GenBank/DDBJ whole genome shotgun (WGS) entry which is preliminary data.</text>
</comment>
<accession>A0ABT5YKM5</accession>
<name>A0ABT5YKM5_9PROT</name>
<dbReference type="InterPro" id="IPR029039">
    <property type="entry name" value="Flavoprotein-like_sf"/>
</dbReference>
<feature type="domain" description="NADPH-dependent FMN reductase-like" evidence="1">
    <location>
        <begin position="3"/>
        <end position="143"/>
    </location>
</feature>
<dbReference type="RefSeq" id="WP_275820759.1">
    <property type="nucleotide sequence ID" value="NZ_JARHUD010000003.1"/>
</dbReference>
<dbReference type="PANTHER" id="PTHR30543:SF21">
    <property type="entry name" value="NAD(P)H-DEPENDENT FMN REDUCTASE LOT6"/>
    <property type="match status" value="1"/>
</dbReference>
<protein>
    <submittedName>
        <fullName evidence="2">NAD(P)H-dependent oxidoreductase</fullName>
    </submittedName>
</protein>
<reference evidence="2 3" key="1">
    <citation type="submission" date="2023-03" db="EMBL/GenBank/DDBJ databases">
        <title>Fodinicurvata sp. CAU 1616 isolated from sea sendiment.</title>
        <authorList>
            <person name="Kim W."/>
        </authorList>
    </citation>
    <scope>NUCLEOTIDE SEQUENCE [LARGE SCALE GENOMIC DNA]</scope>
    <source>
        <strain evidence="2 3">CAU 1616</strain>
    </source>
</reference>
<dbReference type="InterPro" id="IPR005025">
    <property type="entry name" value="FMN_Rdtase-like_dom"/>
</dbReference>
<dbReference type="InterPro" id="IPR050712">
    <property type="entry name" value="NAD(P)H-dep_reductase"/>
</dbReference>
<dbReference type="Pfam" id="PF03358">
    <property type="entry name" value="FMN_red"/>
    <property type="match status" value="1"/>
</dbReference>
<evidence type="ECO:0000313" key="3">
    <source>
        <dbReference type="Proteomes" id="UP001215503"/>
    </source>
</evidence>
<evidence type="ECO:0000259" key="1">
    <source>
        <dbReference type="Pfam" id="PF03358"/>
    </source>
</evidence>
<dbReference type="Proteomes" id="UP001215503">
    <property type="component" value="Unassembled WGS sequence"/>
</dbReference>
<dbReference type="PANTHER" id="PTHR30543">
    <property type="entry name" value="CHROMATE REDUCTASE"/>
    <property type="match status" value="1"/>
</dbReference>
<sequence length="183" mass="19376">MTTILGLSGSLRQASLNRALLRAAAELMPEGATLDVQGIEGIQLYDADVEAAEGLPPAVVALKRRLRAADGLLLATPEYNNSIPGVFKNAIDWLSRPPGEVSAHFAGKPVAVIGASPGGFGTILAQGAWLPVLRTLGTRPWFGKKLMLARADSLMDETHSLTDAAAREKLSAFLEGFVAFVRE</sequence>
<dbReference type="SUPFAM" id="SSF52218">
    <property type="entry name" value="Flavoproteins"/>
    <property type="match status" value="1"/>
</dbReference>
<evidence type="ECO:0000313" key="2">
    <source>
        <dbReference type="EMBL" id="MDF2095381.1"/>
    </source>
</evidence>